<dbReference type="OrthoDB" id="185373at2759"/>
<evidence type="ECO:0000313" key="1">
    <source>
        <dbReference type="EMBL" id="KAH7115295.1"/>
    </source>
</evidence>
<dbReference type="PANTHER" id="PTHR47939:SF5">
    <property type="entry name" value="PENTACOTRIPEPTIDE-REPEAT REGION OF PRORP DOMAIN-CONTAINING PROTEIN"/>
    <property type="match status" value="1"/>
</dbReference>
<dbReference type="PANTHER" id="PTHR47939">
    <property type="entry name" value="MEMBRANE-ASSOCIATED SALT-INDUCIBLE PROTEIN-LIKE"/>
    <property type="match status" value="1"/>
</dbReference>
<sequence>MPSSHLTRVVFRSFIANKPLLYRGCVYRTPRPRFTLHHGCQTLPQPQRRAFFDLLKPQRKAKSAEIPAGLDKLGELMQMQHNHTRLPPTSEIADAIRTFFAQKNMVFEDSHSTLAYNAFKYLQENPREDETPWLSQKDLHQIILRLAQPSKTGGKAHLALAKAIHQELVHQQETKEDATSKNAISPFISSSIRYLHILAMYGASAEARELAVDKFSSPITSKTDFPDFKTITYAWTNVLQGFARESNRDELLHSVELLQQLQVPFSRSMQGVLVDYFIQQSDWELAKQWYNRPVTNSKGVTEFNPNGTTHSSILKGSAFKGDLSFGQEAVASLLKSNPSKEAWDAIFVWSAAIGKGVDEVHRMMNVMVRRNDDLRQKDPTQPIVHPDIDTINALVEFSISKNDPYSAERYITLGEKWNILPNSKTFVLQMQYRLSAKDIDGAKTAYYGLEGAKDEETVLVVNQLIQAMCRTKHHFDDIMVIVDDLHEKKSRLEPETIADLCVLHLRRAEVHDAIDLLQVHAYRYSAEQRRTIRDQLLLFLLDRQNSTADAWDTYQILRNIFVETSRDIRINIMNEFFARGRSDMACHVFFHMRNTTHESICATKEVYVNAFVGFARNADAESLELAHNQLKLDLTVETDTELRNALMLAQAATGNNRRALETWAEIGASKEGPSYNSIAIAFRCCEGMSWGDQYAKPIWRRLKEMGVDIDRQIFTAYLGALARNQQHSEVVSMLETVEADYGFQPDFFILSNWFNTTTNIERQKTVEAWIRERYPDVWTEFEKVGFWTTMDGFGYRQLNIKRDLEP</sequence>
<dbReference type="Gene3D" id="1.25.40.10">
    <property type="entry name" value="Tetratricopeptide repeat domain"/>
    <property type="match status" value="1"/>
</dbReference>
<protein>
    <recommendedName>
        <fullName evidence="3">Complex I intermediate-associated protein 84</fullName>
    </recommendedName>
</protein>
<gene>
    <name evidence="1" type="ORF">B0J11DRAFT_561847</name>
</gene>
<accession>A0A9P9IDA1</accession>
<evidence type="ECO:0008006" key="3">
    <source>
        <dbReference type="Google" id="ProtNLM"/>
    </source>
</evidence>
<comment type="caution">
    <text evidence="1">The sequence shown here is derived from an EMBL/GenBank/DDBJ whole genome shotgun (WGS) entry which is preliminary data.</text>
</comment>
<keyword evidence="2" id="KW-1185">Reference proteome</keyword>
<dbReference type="Proteomes" id="UP000700596">
    <property type="component" value="Unassembled WGS sequence"/>
</dbReference>
<dbReference type="EMBL" id="JAGMWT010000016">
    <property type="protein sequence ID" value="KAH7115295.1"/>
    <property type="molecule type" value="Genomic_DNA"/>
</dbReference>
<name>A0A9P9IDA1_9PLEO</name>
<organism evidence="1 2">
    <name type="scientific">Dendryphion nanum</name>
    <dbReference type="NCBI Taxonomy" id="256645"/>
    <lineage>
        <taxon>Eukaryota</taxon>
        <taxon>Fungi</taxon>
        <taxon>Dikarya</taxon>
        <taxon>Ascomycota</taxon>
        <taxon>Pezizomycotina</taxon>
        <taxon>Dothideomycetes</taxon>
        <taxon>Pleosporomycetidae</taxon>
        <taxon>Pleosporales</taxon>
        <taxon>Torulaceae</taxon>
        <taxon>Dendryphion</taxon>
    </lineage>
</organism>
<evidence type="ECO:0000313" key="2">
    <source>
        <dbReference type="Proteomes" id="UP000700596"/>
    </source>
</evidence>
<dbReference type="InterPro" id="IPR050667">
    <property type="entry name" value="PPR-containing_protein"/>
</dbReference>
<proteinExistence type="predicted"/>
<reference evidence="1" key="1">
    <citation type="journal article" date="2021" name="Nat. Commun.">
        <title>Genetic determinants of endophytism in the Arabidopsis root mycobiome.</title>
        <authorList>
            <person name="Mesny F."/>
            <person name="Miyauchi S."/>
            <person name="Thiergart T."/>
            <person name="Pickel B."/>
            <person name="Atanasova L."/>
            <person name="Karlsson M."/>
            <person name="Huettel B."/>
            <person name="Barry K.W."/>
            <person name="Haridas S."/>
            <person name="Chen C."/>
            <person name="Bauer D."/>
            <person name="Andreopoulos W."/>
            <person name="Pangilinan J."/>
            <person name="LaButti K."/>
            <person name="Riley R."/>
            <person name="Lipzen A."/>
            <person name="Clum A."/>
            <person name="Drula E."/>
            <person name="Henrissat B."/>
            <person name="Kohler A."/>
            <person name="Grigoriev I.V."/>
            <person name="Martin F.M."/>
            <person name="Hacquard S."/>
        </authorList>
    </citation>
    <scope>NUCLEOTIDE SEQUENCE</scope>
    <source>
        <strain evidence="1">MPI-CAGE-CH-0243</strain>
    </source>
</reference>
<dbReference type="InterPro" id="IPR011990">
    <property type="entry name" value="TPR-like_helical_dom_sf"/>
</dbReference>
<dbReference type="AlphaFoldDB" id="A0A9P9IDA1"/>